<feature type="region of interest" description="Disordered" evidence="1">
    <location>
        <begin position="70"/>
        <end position="106"/>
    </location>
</feature>
<sequence length="106" mass="11470">MYPAASHSVPAFPHLRVHPHRHPYLSYARRPRLTSAPPLIASFLPPLHPSSAPIALRLHLLFLPHPTPPPSNDLLSSPRLPSPSTRSPDASYVVSPSAHIPPLVAG</sequence>
<reference evidence="2 3" key="1">
    <citation type="journal article" date="2024" name="J Genomics">
        <title>Draft genome sequencing and assembly of Favolaschia claudopus CIRM-BRFM 2984 isolated from oak limbs.</title>
        <authorList>
            <person name="Navarro D."/>
            <person name="Drula E."/>
            <person name="Chaduli D."/>
            <person name="Cazenave R."/>
            <person name="Ahrendt S."/>
            <person name="Wang J."/>
            <person name="Lipzen A."/>
            <person name="Daum C."/>
            <person name="Barry K."/>
            <person name="Grigoriev I.V."/>
            <person name="Favel A."/>
            <person name="Rosso M.N."/>
            <person name="Martin F."/>
        </authorList>
    </citation>
    <scope>NUCLEOTIDE SEQUENCE [LARGE SCALE GENOMIC DNA]</scope>
    <source>
        <strain evidence="2 3">CIRM-BRFM 2984</strain>
    </source>
</reference>
<comment type="caution">
    <text evidence="2">The sequence shown here is derived from an EMBL/GenBank/DDBJ whole genome shotgun (WGS) entry which is preliminary data.</text>
</comment>
<name>A0AAW0BUP9_9AGAR</name>
<protein>
    <submittedName>
        <fullName evidence="2">Uncharacterized protein</fullName>
    </submittedName>
</protein>
<feature type="compositionally biased region" description="Low complexity" evidence="1">
    <location>
        <begin position="72"/>
        <end position="89"/>
    </location>
</feature>
<evidence type="ECO:0000313" key="2">
    <source>
        <dbReference type="EMBL" id="KAK7030202.1"/>
    </source>
</evidence>
<organism evidence="2 3">
    <name type="scientific">Favolaschia claudopus</name>
    <dbReference type="NCBI Taxonomy" id="2862362"/>
    <lineage>
        <taxon>Eukaryota</taxon>
        <taxon>Fungi</taxon>
        <taxon>Dikarya</taxon>
        <taxon>Basidiomycota</taxon>
        <taxon>Agaricomycotina</taxon>
        <taxon>Agaricomycetes</taxon>
        <taxon>Agaricomycetidae</taxon>
        <taxon>Agaricales</taxon>
        <taxon>Marasmiineae</taxon>
        <taxon>Mycenaceae</taxon>
        <taxon>Favolaschia</taxon>
    </lineage>
</organism>
<evidence type="ECO:0000313" key="3">
    <source>
        <dbReference type="Proteomes" id="UP001362999"/>
    </source>
</evidence>
<accession>A0AAW0BUP9</accession>
<keyword evidence="3" id="KW-1185">Reference proteome</keyword>
<evidence type="ECO:0000256" key="1">
    <source>
        <dbReference type="SAM" id="MobiDB-lite"/>
    </source>
</evidence>
<gene>
    <name evidence="2" type="ORF">R3P38DRAFT_3189161</name>
</gene>
<dbReference type="AlphaFoldDB" id="A0AAW0BUP9"/>
<dbReference type="EMBL" id="JAWWNJ010000026">
    <property type="protein sequence ID" value="KAK7030202.1"/>
    <property type="molecule type" value="Genomic_DNA"/>
</dbReference>
<dbReference type="Proteomes" id="UP001362999">
    <property type="component" value="Unassembled WGS sequence"/>
</dbReference>
<proteinExistence type="predicted"/>